<dbReference type="PANTHER" id="PTHR43021:SF2">
    <property type="entry name" value="CATION_H+ EXCHANGER DOMAIN-CONTAINING PROTEIN"/>
    <property type="match status" value="1"/>
</dbReference>
<dbReference type="AlphaFoldDB" id="A0AB34JRX0"/>
<evidence type="ECO:0000256" key="2">
    <source>
        <dbReference type="SAM" id="Phobius"/>
    </source>
</evidence>
<evidence type="ECO:0000313" key="3">
    <source>
        <dbReference type="EMBL" id="KAL1524841.1"/>
    </source>
</evidence>
<evidence type="ECO:0000313" key="4">
    <source>
        <dbReference type="Proteomes" id="UP001515480"/>
    </source>
</evidence>
<feature type="transmembrane region" description="Helical" evidence="2">
    <location>
        <begin position="170"/>
        <end position="196"/>
    </location>
</feature>
<feature type="transmembrane region" description="Helical" evidence="2">
    <location>
        <begin position="42"/>
        <end position="64"/>
    </location>
</feature>
<keyword evidence="2" id="KW-1133">Transmembrane helix</keyword>
<feature type="compositionally biased region" description="Acidic residues" evidence="1">
    <location>
        <begin position="433"/>
        <end position="453"/>
    </location>
</feature>
<feature type="transmembrane region" description="Helical" evidence="2">
    <location>
        <begin position="244"/>
        <end position="263"/>
    </location>
</feature>
<accession>A0AB34JRX0</accession>
<keyword evidence="4" id="KW-1185">Reference proteome</keyword>
<reference evidence="3 4" key="1">
    <citation type="journal article" date="2024" name="Science">
        <title>Giant polyketide synthase enzymes in the biosynthesis of giant marine polyether toxins.</title>
        <authorList>
            <person name="Fallon T.R."/>
            <person name="Shende V.V."/>
            <person name="Wierzbicki I.H."/>
            <person name="Pendleton A.L."/>
            <person name="Watervoot N.F."/>
            <person name="Auber R.P."/>
            <person name="Gonzalez D.J."/>
            <person name="Wisecaver J.H."/>
            <person name="Moore B.S."/>
        </authorList>
    </citation>
    <scope>NUCLEOTIDE SEQUENCE [LARGE SCALE GENOMIC DNA]</scope>
    <source>
        <strain evidence="3 4">12B1</strain>
    </source>
</reference>
<dbReference type="PANTHER" id="PTHR43021">
    <property type="entry name" value="NA(+)/H(+) ANTIPORTER-RELATED"/>
    <property type="match status" value="1"/>
</dbReference>
<protein>
    <recommendedName>
        <fullName evidence="5">Cation/H+ exchanger domain-containing protein</fullName>
    </recommendedName>
</protein>
<feature type="transmembrane region" description="Helical" evidence="2">
    <location>
        <begin position="12"/>
        <end position="30"/>
    </location>
</feature>
<feature type="transmembrane region" description="Helical" evidence="2">
    <location>
        <begin position="216"/>
        <end position="237"/>
    </location>
</feature>
<feature type="transmembrane region" description="Helical" evidence="2">
    <location>
        <begin position="275"/>
        <end position="296"/>
    </location>
</feature>
<feature type="transmembrane region" description="Helical" evidence="2">
    <location>
        <begin position="135"/>
        <end position="158"/>
    </location>
</feature>
<feature type="transmembrane region" description="Helical" evidence="2">
    <location>
        <begin position="333"/>
        <end position="358"/>
    </location>
</feature>
<evidence type="ECO:0000256" key="1">
    <source>
        <dbReference type="SAM" id="MobiDB-lite"/>
    </source>
</evidence>
<keyword evidence="2" id="KW-0812">Transmembrane</keyword>
<name>A0AB34JRX0_PRYPA</name>
<feature type="transmembrane region" description="Helical" evidence="2">
    <location>
        <begin position="95"/>
        <end position="115"/>
    </location>
</feature>
<organism evidence="3 4">
    <name type="scientific">Prymnesium parvum</name>
    <name type="common">Toxic golden alga</name>
    <dbReference type="NCBI Taxonomy" id="97485"/>
    <lineage>
        <taxon>Eukaryota</taxon>
        <taxon>Haptista</taxon>
        <taxon>Haptophyta</taxon>
        <taxon>Prymnesiophyceae</taxon>
        <taxon>Prymnesiales</taxon>
        <taxon>Prymnesiaceae</taxon>
        <taxon>Prymnesium</taxon>
    </lineage>
</organism>
<evidence type="ECO:0008006" key="5">
    <source>
        <dbReference type="Google" id="ProtNLM"/>
    </source>
</evidence>
<gene>
    <name evidence="3" type="ORF">AB1Y20_019721</name>
</gene>
<feature type="region of interest" description="Disordered" evidence="1">
    <location>
        <begin position="430"/>
        <end position="465"/>
    </location>
</feature>
<dbReference type="Proteomes" id="UP001515480">
    <property type="component" value="Unassembled WGS sequence"/>
</dbReference>
<dbReference type="EMBL" id="JBGBPQ010000004">
    <property type="protein sequence ID" value="KAL1524841.1"/>
    <property type="molecule type" value="Genomic_DNA"/>
</dbReference>
<feature type="transmembrane region" description="Helical" evidence="2">
    <location>
        <begin position="303"/>
        <end position="321"/>
    </location>
</feature>
<comment type="caution">
    <text evidence="3">The sequence shown here is derived from an EMBL/GenBank/DDBJ whole genome shotgun (WGS) entry which is preliminary data.</text>
</comment>
<keyword evidence="2" id="KW-0472">Membrane</keyword>
<proteinExistence type="predicted"/>
<sequence length="465" mass="49510">MTGSTREHAEMLWLDIMSFVALFAASLLVAPSLSRWSRLPLITVHLIAGLLAQSLLAVSMPRALAPSHEAALACITFAAGSELVVAQLRLNFGAICWVSLMLTLSSLVFVSLTTLPLLRAVGGSAGAHGGLELQLVIAGLAAVVSIGRSPSSAIAVVSEQRADGPFTQQVLSVTMCTDVIVIVLFTAAAEMSLGFLSEHDSLSATTMTLRFSGHTLLQLGLSTVHGGCLTLLCLGVLRLPLRPVRGVALLLVGGYAFVAESMLKQLVTSQGWPSAVRLEPMLSCIIAGFLICNGFGARTEFDALLHTVMSPLLAFFFFSTGTNMRVATLKYTWPVAVALFIVRLVSLWVGNLVGCWIAGSGSAHRRYGWLAYVTQAGISLGLTDEIAEMFPGWGPALQATLISVIVLNQLVGPPLFEYALRATYESGRRPVDTEVDSSLDADGDERAEDEPVDETSSLHRLAKWA</sequence>